<comment type="caution">
    <text evidence="1">The sequence shown here is derived from an EMBL/GenBank/DDBJ whole genome shotgun (WGS) entry which is preliminary data.</text>
</comment>
<gene>
    <name evidence="1" type="ORF">LZ518_10265</name>
</gene>
<protein>
    <submittedName>
        <fullName evidence="1">DUF3572 domain-containing protein</fullName>
    </submittedName>
</protein>
<proteinExistence type="predicted"/>
<reference evidence="1" key="1">
    <citation type="submission" date="2022-05" db="EMBL/GenBank/DDBJ databases">
        <authorList>
            <person name="Jo J.-H."/>
            <person name="Im W.-T."/>
        </authorList>
    </citation>
    <scope>NUCLEOTIDE SEQUENCE</scope>
    <source>
        <strain evidence="1">RB56-2</strain>
    </source>
</reference>
<evidence type="ECO:0000313" key="2">
    <source>
        <dbReference type="Proteomes" id="UP001165383"/>
    </source>
</evidence>
<dbReference type="Proteomes" id="UP001165383">
    <property type="component" value="Unassembled WGS sequence"/>
</dbReference>
<evidence type="ECO:0000313" key="1">
    <source>
        <dbReference type="EMBL" id="MCL6741516.1"/>
    </source>
</evidence>
<dbReference type="RefSeq" id="WP_249915897.1">
    <property type="nucleotide sequence ID" value="NZ_JAMGBB010000001.1"/>
</dbReference>
<dbReference type="InterPro" id="IPR021955">
    <property type="entry name" value="DUF3572"/>
</dbReference>
<dbReference type="Pfam" id="PF12096">
    <property type="entry name" value="DUF3572"/>
    <property type="match status" value="1"/>
</dbReference>
<keyword evidence="2" id="KW-1185">Reference proteome</keyword>
<sequence length="92" mass="10109">MLSHRTNNEPGDAEALALAALAATLTDERRARRFLDLTGLDADELRARAGERRLLAAALAFLEAHEPDLVEVAQTIGTKPEMLVTARMELER</sequence>
<dbReference type="EMBL" id="JAMGBB010000001">
    <property type="protein sequence ID" value="MCL6741516.1"/>
    <property type="molecule type" value="Genomic_DNA"/>
</dbReference>
<organism evidence="1 2">
    <name type="scientific">Sphingomonas brevis</name>
    <dbReference type="NCBI Taxonomy" id="2908206"/>
    <lineage>
        <taxon>Bacteria</taxon>
        <taxon>Pseudomonadati</taxon>
        <taxon>Pseudomonadota</taxon>
        <taxon>Alphaproteobacteria</taxon>
        <taxon>Sphingomonadales</taxon>
        <taxon>Sphingomonadaceae</taxon>
        <taxon>Sphingomonas</taxon>
    </lineage>
</organism>
<name>A0ABT0SBS7_9SPHN</name>
<accession>A0ABT0SBS7</accession>